<dbReference type="EMBL" id="WJBC01000028">
    <property type="protein sequence ID" value="MBC3805417.1"/>
    <property type="molecule type" value="Genomic_DNA"/>
</dbReference>
<keyword evidence="1" id="KW-1133">Transmembrane helix</keyword>
<keyword evidence="4" id="KW-1185">Reference proteome</keyword>
<reference evidence="3 4" key="1">
    <citation type="journal article" date="2020" name="mSystems">
        <title>Defining Genomic and Predicted Metabolic Features of the Acetobacterium Genus.</title>
        <authorList>
            <person name="Ross D.E."/>
            <person name="Marshall C.W."/>
            <person name="Gulliver D."/>
            <person name="May H.D."/>
            <person name="Norman R.S."/>
        </authorList>
    </citation>
    <scope>NUCLEOTIDE SEQUENCE [LARGE SCALE GENOMIC DNA]</scope>
    <source>
        <strain evidence="3 4">DSM 8238</strain>
    </source>
</reference>
<feature type="transmembrane region" description="Helical" evidence="1">
    <location>
        <begin position="36"/>
        <end position="57"/>
    </location>
</feature>
<sequence>MVCSQKKHIPVIQLLQIVKGCEAVRRKYKRRKQKRTITGLVIITLVAMGVLCVGVFAGPLSIADSLNIESDSNDVLEGASRVVKIRDGAAINDTMLVPIKAYFETYFDAMADLKTADIASLFSDPASENAGINQSAMDYLINLRLDQSNDLRMTNYECGLTISKISNNGGEVEVVLTEDHTVNFAFIPDVDSSSSGIEHTFYLKKAGNGYVITEHYKDEDSFAMIQEAVESTNDDPDEVVDALLSSAKDVVAELAAEKEDYNAGDAVSEEADADNEYDAEAALKYAMTWVDPEKVIRNVNKYGVYDTYGGNCNNYISQCLFAGGIPMDDDGDVDTQWKWYGEDVDLDETKSGRSPAWTGVEEFYTYADENTGYGLAAIVDDNVFSGSAGDILQYGEDGEWLHSVIITDVIEDKNGNMVDYLINSNTTDRINYPASAYGYSDLRVIKIMGWNES</sequence>
<protein>
    <recommendedName>
        <fullName evidence="2">Putative amidase domain-containing protein</fullName>
    </recommendedName>
</protein>
<dbReference type="PANTHER" id="PTHR40032">
    <property type="entry name" value="EXPORTED PROTEIN-RELATED"/>
    <property type="match status" value="1"/>
</dbReference>
<proteinExistence type="predicted"/>
<organism evidence="3 4">
    <name type="scientific">Acetobacterium fimetarium</name>
    <dbReference type="NCBI Taxonomy" id="52691"/>
    <lineage>
        <taxon>Bacteria</taxon>
        <taxon>Bacillati</taxon>
        <taxon>Bacillota</taxon>
        <taxon>Clostridia</taxon>
        <taxon>Eubacteriales</taxon>
        <taxon>Eubacteriaceae</taxon>
        <taxon>Acetobacterium</taxon>
    </lineage>
</organism>
<evidence type="ECO:0000313" key="3">
    <source>
        <dbReference type="EMBL" id="MBC3805417.1"/>
    </source>
</evidence>
<feature type="domain" description="Putative amidase" evidence="2">
    <location>
        <begin position="276"/>
        <end position="439"/>
    </location>
</feature>
<dbReference type="PANTHER" id="PTHR40032:SF1">
    <property type="entry name" value="EXPORTED PROTEIN"/>
    <property type="match status" value="1"/>
</dbReference>
<evidence type="ECO:0000259" key="2">
    <source>
        <dbReference type="Pfam" id="PF12671"/>
    </source>
</evidence>
<comment type="caution">
    <text evidence="3">The sequence shown here is derived from an EMBL/GenBank/DDBJ whole genome shotgun (WGS) entry which is preliminary data.</text>
</comment>
<keyword evidence="1" id="KW-0812">Transmembrane</keyword>
<keyword evidence="1" id="KW-0472">Membrane</keyword>
<evidence type="ECO:0000313" key="4">
    <source>
        <dbReference type="Proteomes" id="UP000603234"/>
    </source>
</evidence>
<accession>A0ABR6WXS4</accession>
<dbReference type="Pfam" id="PF12671">
    <property type="entry name" value="Amidase_6"/>
    <property type="match status" value="1"/>
</dbReference>
<name>A0ABR6WXS4_9FIRM</name>
<evidence type="ECO:0000256" key="1">
    <source>
        <dbReference type="SAM" id="Phobius"/>
    </source>
</evidence>
<dbReference type="InterPro" id="IPR024301">
    <property type="entry name" value="Amidase_6"/>
</dbReference>
<gene>
    <name evidence="3" type="ORF">GH808_13420</name>
</gene>
<dbReference type="Proteomes" id="UP000603234">
    <property type="component" value="Unassembled WGS sequence"/>
</dbReference>